<sequence length="205" mass="22695">MNDVINFKKGSNNSVVIDISDTTSIVSITVPSTELYSADKENACAFKVNEDGKIIINCKTSEDSIKIVNTIAKEEAKEENLIDTFEKIPEGLSEAQINKILGFLEGKDLKETGWSMIYPYSVSETEDGDIKITLVIHNGAKLRLNLPQISLKLTDANKSLIIEEEVDIDAIVNPGKIGIFETIVSKEKLKESTINLEKWDIIFTG</sequence>
<comment type="caution">
    <text evidence="1">The sequence shown here is derived from an EMBL/GenBank/DDBJ whole genome shotgun (WGS) entry which is preliminary data.</text>
</comment>
<keyword evidence="2" id="KW-1185">Reference proteome</keyword>
<dbReference type="AlphaFoldDB" id="A0A401UJR7"/>
<evidence type="ECO:0000313" key="1">
    <source>
        <dbReference type="EMBL" id="GCD09709.1"/>
    </source>
</evidence>
<organism evidence="1 2">
    <name type="scientific">Clostridium tagluense</name>
    <dbReference type="NCBI Taxonomy" id="360422"/>
    <lineage>
        <taxon>Bacteria</taxon>
        <taxon>Bacillati</taxon>
        <taxon>Bacillota</taxon>
        <taxon>Clostridia</taxon>
        <taxon>Eubacteriales</taxon>
        <taxon>Clostridiaceae</taxon>
        <taxon>Clostridium</taxon>
    </lineage>
</organism>
<dbReference type="EMBL" id="BHYK01000006">
    <property type="protein sequence ID" value="GCD09709.1"/>
    <property type="molecule type" value="Genomic_DNA"/>
</dbReference>
<protein>
    <recommendedName>
        <fullName evidence="3">SLAP domain-containing protein</fullName>
    </recommendedName>
</protein>
<dbReference type="RefSeq" id="WP_185732612.1">
    <property type="nucleotide sequence ID" value="NZ_BHYK01000006.1"/>
</dbReference>
<gene>
    <name evidence="1" type="ORF">Ctaglu_13320</name>
</gene>
<evidence type="ECO:0008006" key="3">
    <source>
        <dbReference type="Google" id="ProtNLM"/>
    </source>
</evidence>
<dbReference type="InterPro" id="IPR030910">
    <property type="entry name" value="SLAP_dom"/>
</dbReference>
<dbReference type="Proteomes" id="UP000287872">
    <property type="component" value="Unassembled WGS sequence"/>
</dbReference>
<accession>A0A401UJR7</accession>
<reference evidence="1 2" key="1">
    <citation type="submission" date="2018-11" db="EMBL/GenBank/DDBJ databases">
        <title>Genome sequencing and assembly of Clostridium tagluense strain A121.</title>
        <authorList>
            <person name="Murakami T."/>
            <person name="Segawa T."/>
            <person name="Shcherbakova V.A."/>
            <person name="Mori H."/>
            <person name="Yoshimura Y."/>
        </authorList>
    </citation>
    <scope>NUCLEOTIDE SEQUENCE [LARGE SCALE GENOMIC DNA]</scope>
    <source>
        <strain evidence="1 2">A121</strain>
    </source>
</reference>
<dbReference type="NCBIfam" id="TIGR04398">
    <property type="entry name" value="SLAP_DUP"/>
    <property type="match status" value="1"/>
</dbReference>
<evidence type="ECO:0000313" key="2">
    <source>
        <dbReference type="Proteomes" id="UP000287872"/>
    </source>
</evidence>
<name>A0A401UJR7_9CLOT</name>
<proteinExistence type="predicted"/>